<comment type="subcellular location">
    <subcellularLocation>
        <location evidence="1">Membrane</location>
        <topology evidence="1">Multi-pass membrane protein</topology>
    </subcellularLocation>
</comment>
<dbReference type="AlphaFoldDB" id="A0A0M5LEU4"/>
<keyword evidence="5 6" id="KW-0472">Membrane</keyword>
<feature type="transmembrane region" description="Helical" evidence="6">
    <location>
        <begin position="84"/>
        <end position="111"/>
    </location>
</feature>
<dbReference type="Pfam" id="PF13520">
    <property type="entry name" value="AA_permease_2"/>
    <property type="match status" value="1"/>
</dbReference>
<dbReference type="PANTHER" id="PTHR43243:SF4">
    <property type="entry name" value="CATIONIC AMINO ACID TRANSPORTER 4"/>
    <property type="match status" value="1"/>
</dbReference>
<feature type="transmembrane region" description="Helical" evidence="6">
    <location>
        <begin position="35"/>
        <end position="58"/>
    </location>
</feature>
<sequence length="401" mass="43610">MPLKRTLTLPLLTLYGLGNILGAGIYVLIGKVSGVAGMMAPLSFFVASLLVVTTAFTYSELSSRYPVSAGEAVYLFKAFGNRHLSFIVGIMIVITGVLSSATITVGFIGYLDIFVDLSSLVTITLLLTVLGVLAIWGIKESVQVAALLTLIEITGLLIIIWFGRDYLHNIDTQAYLNTFKFGDLAIWGGIFAGSFLAFYAFIGFEDMVNVAEEVIEPEKNMPKAIILSLAIASVIYILVSLVAVSAVPLDALSAHQAPLALIYEQLSGLSPNLIAVIGMLAIINGALIQIIMASRVLYGMSKQKWLPSILSNINKTTRTPVYATLIVVLIIYVLALWLPIMTLAELTSLFILIIFSLMHLALLVIKAKQPKPSKNIRRYHFSLPLIGLITNTGFIAFYLLF</sequence>
<feature type="transmembrane region" description="Helical" evidence="6">
    <location>
        <begin position="273"/>
        <end position="298"/>
    </location>
</feature>
<gene>
    <name evidence="7" type="ORF">SP60_06200</name>
</gene>
<dbReference type="InterPro" id="IPR002293">
    <property type="entry name" value="AA/rel_permease1"/>
</dbReference>
<feature type="transmembrane region" description="Helical" evidence="6">
    <location>
        <begin position="7"/>
        <end position="29"/>
    </location>
</feature>
<dbReference type="Proteomes" id="UP000058020">
    <property type="component" value="Chromosome"/>
</dbReference>
<keyword evidence="3 6" id="KW-0812">Transmembrane</keyword>
<evidence type="ECO:0000256" key="5">
    <source>
        <dbReference type="ARBA" id="ARBA00023136"/>
    </source>
</evidence>
<feature type="transmembrane region" description="Helical" evidence="6">
    <location>
        <begin position="225"/>
        <end position="249"/>
    </location>
</feature>
<evidence type="ECO:0008006" key="9">
    <source>
        <dbReference type="Google" id="ProtNLM"/>
    </source>
</evidence>
<feature type="transmembrane region" description="Helical" evidence="6">
    <location>
        <begin position="319"/>
        <end position="340"/>
    </location>
</feature>
<feature type="transmembrane region" description="Helical" evidence="6">
    <location>
        <begin position="379"/>
        <end position="400"/>
    </location>
</feature>
<dbReference type="Gene3D" id="1.20.1740.10">
    <property type="entry name" value="Amino acid/polyamine transporter I"/>
    <property type="match status" value="1"/>
</dbReference>
<evidence type="ECO:0000256" key="3">
    <source>
        <dbReference type="ARBA" id="ARBA00022692"/>
    </source>
</evidence>
<dbReference type="GO" id="GO:0015171">
    <property type="term" value="F:amino acid transmembrane transporter activity"/>
    <property type="evidence" value="ECO:0007669"/>
    <property type="project" value="TreeGrafter"/>
</dbReference>
<keyword evidence="2" id="KW-0813">Transport</keyword>
<dbReference type="PATRIC" id="fig|1705394.5.peg.1235"/>
<name>A0A0M5LEU4_9GAMM</name>
<feature type="transmembrane region" description="Helical" evidence="6">
    <location>
        <begin position="184"/>
        <end position="204"/>
    </location>
</feature>
<proteinExistence type="predicted"/>
<evidence type="ECO:0000256" key="1">
    <source>
        <dbReference type="ARBA" id="ARBA00004141"/>
    </source>
</evidence>
<dbReference type="EMBL" id="CP010552">
    <property type="protein sequence ID" value="ALE52828.1"/>
    <property type="molecule type" value="Genomic_DNA"/>
</dbReference>
<dbReference type="RefSeq" id="WP_053951798.1">
    <property type="nucleotide sequence ID" value="NZ_CP010552.1"/>
</dbReference>
<feature type="transmembrane region" description="Helical" evidence="6">
    <location>
        <begin position="346"/>
        <end position="367"/>
    </location>
</feature>
<keyword evidence="4 6" id="KW-1133">Transmembrane helix</keyword>
<protein>
    <recommendedName>
        <fullName evidence="9">Amino acid permease</fullName>
    </recommendedName>
</protein>
<organism evidence="7 8">
    <name type="scientific">Candidatus Thioglobus autotrophicus</name>
    <dbReference type="NCBI Taxonomy" id="1705394"/>
    <lineage>
        <taxon>Bacteria</taxon>
        <taxon>Pseudomonadati</taxon>
        <taxon>Pseudomonadota</taxon>
        <taxon>Gammaproteobacteria</taxon>
        <taxon>Candidatus Pseudothioglobaceae</taxon>
        <taxon>Candidatus Thioglobus</taxon>
    </lineage>
</organism>
<evidence type="ECO:0000256" key="2">
    <source>
        <dbReference type="ARBA" id="ARBA00022448"/>
    </source>
</evidence>
<dbReference type="KEGG" id="tho:SP60_06200"/>
<dbReference type="GO" id="GO:0016020">
    <property type="term" value="C:membrane"/>
    <property type="evidence" value="ECO:0007669"/>
    <property type="project" value="UniProtKB-SubCell"/>
</dbReference>
<feature type="transmembrane region" description="Helical" evidence="6">
    <location>
        <begin position="145"/>
        <end position="164"/>
    </location>
</feature>
<dbReference type="PIRSF" id="PIRSF006060">
    <property type="entry name" value="AA_transporter"/>
    <property type="match status" value="1"/>
</dbReference>
<dbReference type="STRING" id="1705394.SP60_06200"/>
<keyword evidence="8" id="KW-1185">Reference proteome</keyword>
<dbReference type="OrthoDB" id="9804700at2"/>
<evidence type="ECO:0000313" key="8">
    <source>
        <dbReference type="Proteomes" id="UP000058020"/>
    </source>
</evidence>
<accession>A0A0M5LEU4</accession>
<dbReference type="PANTHER" id="PTHR43243">
    <property type="entry name" value="INNER MEMBRANE TRANSPORTER YGJI-RELATED"/>
    <property type="match status" value="1"/>
</dbReference>
<evidence type="ECO:0000256" key="6">
    <source>
        <dbReference type="SAM" id="Phobius"/>
    </source>
</evidence>
<feature type="transmembrane region" description="Helical" evidence="6">
    <location>
        <begin position="117"/>
        <end position="138"/>
    </location>
</feature>
<evidence type="ECO:0000256" key="4">
    <source>
        <dbReference type="ARBA" id="ARBA00022989"/>
    </source>
</evidence>
<evidence type="ECO:0000313" key="7">
    <source>
        <dbReference type="EMBL" id="ALE52828.1"/>
    </source>
</evidence>
<reference evidence="7 8" key="1">
    <citation type="journal article" date="2015" name="Genome Announc.">
        <title>Genome Sequence of 'Candidatus Thioglobus autotrophica' Strain EF1, a Chemoautotroph from the SUP05 Clade of Marine Gammaproteobacteria.</title>
        <authorList>
            <person name="Shah V."/>
            <person name="Morris R.M."/>
        </authorList>
    </citation>
    <scope>NUCLEOTIDE SEQUENCE [LARGE SCALE GENOMIC DNA]</scope>
    <source>
        <strain evidence="7 8">EF1</strain>
    </source>
</reference>